<dbReference type="GO" id="GO:0140445">
    <property type="term" value="C:chromosome, telomeric repeat region"/>
    <property type="evidence" value="ECO:0007669"/>
    <property type="project" value="TreeGrafter"/>
</dbReference>
<evidence type="ECO:0000256" key="2">
    <source>
        <dbReference type="ARBA" id="ARBA00004574"/>
    </source>
</evidence>
<organism evidence="9 10">
    <name type="scientific">Meristemomyces frigidus</name>
    <dbReference type="NCBI Taxonomy" id="1508187"/>
    <lineage>
        <taxon>Eukaryota</taxon>
        <taxon>Fungi</taxon>
        <taxon>Dikarya</taxon>
        <taxon>Ascomycota</taxon>
        <taxon>Pezizomycotina</taxon>
        <taxon>Dothideomycetes</taxon>
        <taxon>Dothideomycetidae</taxon>
        <taxon>Mycosphaerellales</taxon>
        <taxon>Teratosphaeriaceae</taxon>
        <taxon>Meristemomyces</taxon>
    </lineage>
</organism>
<dbReference type="PANTHER" id="PTHR22928">
    <property type="entry name" value="TELOMERE-ASSOCIATED PROTEIN RIF1"/>
    <property type="match status" value="1"/>
</dbReference>
<feature type="domain" description="Telomere-associated protein Rif1 N-terminal" evidence="8">
    <location>
        <begin position="159"/>
        <end position="531"/>
    </location>
</feature>
<evidence type="ECO:0000256" key="7">
    <source>
        <dbReference type="SAM" id="MobiDB-lite"/>
    </source>
</evidence>
<feature type="compositionally biased region" description="Polar residues" evidence="7">
    <location>
        <begin position="1443"/>
        <end position="1454"/>
    </location>
</feature>
<evidence type="ECO:0000256" key="4">
    <source>
        <dbReference type="ARBA" id="ARBA00022895"/>
    </source>
</evidence>
<dbReference type="InterPro" id="IPR022031">
    <property type="entry name" value="Rif1_N"/>
</dbReference>
<keyword evidence="4" id="KW-0779">Telomere</keyword>
<dbReference type="InterPro" id="IPR016024">
    <property type="entry name" value="ARM-type_fold"/>
</dbReference>
<evidence type="ECO:0000256" key="3">
    <source>
        <dbReference type="ARBA" id="ARBA00022454"/>
    </source>
</evidence>
<comment type="subcellular location">
    <subcellularLocation>
        <location evidence="2">Chromosome</location>
        <location evidence="2">Telomere</location>
    </subcellularLocation>
    <subcellularLocation>
        <location evidence="1">Nucleus</location>
    </subcellularLocation>
</comment>
<dbReference type="EMBL" id="JAVRRL010000055">
    <property type="protein sequence ID" value="KAK5109990.1"/>
    <property type="molecule type" value="Genomic_DNA"/>
</dbReference>
<feature type="compositionally biased region" description="Acidic residues" evidence="7">
    <location>
        <begin position="1501"/>
        <end position="1511"/>
    </location>
</feature>
<evidence type="ECO:0000313" key="9">
    <source>
        <dbReference type="EMBL" id="KAK5109990.1"/>
    </source>
</evidence>
<keyword evidence="3" id="KW-0158">Chromosome</keyword>
<accession>A0AAN7YEL2</accession>
<evidence type="ECO:0000256" key="1">
    <source>
        <dbReference type="ARBA" id="ARBA00004123"/>
    </source>
</evidence>
<evidence type="ECO:0000313" key="10">
    <source>
        <dbReference type="Proteomes" id="UP001310890"/>
    </source>
</evidence>
<keyword evidence="5" id="KW-0539">Nucleus</keyword>
<feature type="region of interest" description="Disordered" evidence="7">
    <location>
        <begin position="1377"/>
        <end position="1529"/>
    </location>
</feature>
<feature type="compositionally biased region" description="Polar residues" evidence="7">
    <location>
        <begin position="1272"/>
        <end position="1285"/>
    </location>
</feature>
<dbReference type="GO" id="GO:0000723">
    <property type="term" value="P:telomere maintenance"/>
    <property type="evidence" value="ECO:0007669"/>
    <property type="project" value="TreeGrafter"/>
</dbReference>
<dbReference type="GO" id="GO:0005634">
    <property type="term" value="C:nucleus"/>
    <property type="evidence" value="ECO:0007669"/>
    <property type="project" value="UniProtKB-SubCell"/>
</dbReference>
<dbReference type="PANTHER" id="PTHR22928:SF3">
    <property type="entry name" value="TELOMERE-ASSOCIATED PROTEIN RIF1"/>
    <property type="match status" value="1"/>
</dbReference>
<feature type="region of interest" description="Disordered" evidence="7">
    <location>
        <begin position="1"/>
        <end position="26"/>
    </location>
</feature>
<protein>
    <recommendedName>
        <fullName evidence="8">Telomere-associated protein Rif1 N-terminal domain-containing protein</fullName>
    </recommendedName>
</protein>
<gene>
    <name evidence="9" type="ORF">LTR62_006357</name>
</gene>
<comment type="caution">
    <text evidence="9">The sequence shown here is derived from an EMBL/GenBank/DDBJ whole genome shotgun (WGS) entry which is preliminary data.</text>
</comment>
<feature type="region of interest" description="Disordered" evidence="7">
    <location>
        <begin position="1246"/>
        <end position="1337"/>
    </location>
</feature>
<evidence type="ECO:0000256" key="5">
    <source>
        <dbReference type="ARBA" id="ARBA00023242"/>
    </source>
</evidence>
<name>A0AAN7YEL2_9PEZI</name>
<feature type="compositionally biased region" description="Polar residues" evidence="7">
    <location>
        <begin position="50"/>
        <end position="74"/>
    </location>
</feature>
<feature type="compositionally biased region" description="Basic and acidic residues" evidence="7">
    <location>
        <begin position="1319"/>
        <end position="1334"/>
    </location>
</feature>
<reference evidence="9" key="1">
    <citation type="submission" date="2023-08" db="EMBL/GenBank/DDBJ databases">
        <title>Black Yeasts Isolated from many extreme environments.</title>
        <authorList>
            <person name="Coleine C."/>
            <person name="Stajich J.E."/>
            <person name="Selbmann L."/>
        </authorList>
    </citation>
    <scope>NUCLEOTIDE SEQUENCE</scope>
    <source>
        <strain evidence="9">CCFEE 5401</strain>
    </source>
</reference>
<proteinExistence type="predicted"/>
<feature type="compositionally biased region" description="Basic and acidic residues" evidence="7">
    <location>
        <begin position="1246"/>
        <end position="1255"/>
    </location>
</feature>
<feature type="region of interest" description="Disordered" evidence="7">
    <location>
        <begin position="1546"/>
        <end position="1648"/>
    </location>
</feature>
<dbReference type="Proteomes" id="UP001310890">
    <property type="component" value="Unassembled WGS sequence"/>
</dbReference>
<dbReference type="Pfam" id="PF12231">
    <property type="entry name" value="Rif1_N"/>
    <property type="match status" value="1"/>
</dbReference>
<evidence type="ECO:0000259" key="8">
    <source>
        <dbReference type="Pfam" id="PF12231"/>
    </source>
</evidence>
<evidence type="ECO:0000256" key="6">
    <source>
        <dbReference type="ARBA" id="ARBA00023306"/>
    </source>
</evidence>
<keyword evidence="6" id="KW-0131">Cell cycle</keyword>
<feature type="region of interest" description="Disordered" evidence="7">
    <location>
        <begin position="45"/>
        <end position="130"/>
    </location>
</feature>
<dbReference type="SUPFAM" id="SSF48371">
    <property type="entry name" value="ARM repeat"/>
    <property type="match status" value="1"/>
</dbReference>
<feature type="compositionally biased region" description="Basic residues" evidence="7">
    <location>
        <begin position="1461"/>
        <end position="1480"/>
    </location>
</feature>
<sequence length="1748" mass="191483">MVFSSSSLLENLPQRPPTPPRDISRDVDDAINFLDDSNEIERALRAPATHQLSKNTSTPASSPATKEVTESSNGARKVDFTPNPTYHHIAHVGQLSSPSAQLRKRLPSSKDAKPKRSILKHSAQPPPLTPDDLDFRISYFSPKEPDSFSKMLQSVVQQLAGPSIPSRLDAYLALNGALQAYEGVPDVCAMSAKMSLLTQFITRDLVWKNEAGLLDVNIATQAFKLTAAILFNATLSPALDDDFRTFLLDRSLAVIEQSDMPKAMVKNHMHLLAHQRFRTSTMTVSRADRILSALLSVHDRCSGNNIIATRLVVYQRLLERVPAVMHQRMRQWLEHVLDGMLSSVQDVKVRAIETCTKAGLLLGTQSSAAKCLIDLFSVEVEAGQTFYDHTQTQMLRMIRDKELSAYVPQIWSSITLLFRSKRWAIEKWSNLKAWLVVLQKCLNASDLVTRYQAYLAWNKFVFTVMPDKNTSPSMLRMLKLPAESGLQTRSKTANSKQIKQYALDTYLNVLHYALRPTLSHEELDVAWESLVKPVLDTMVRSDERARRIACSIVHGMCSSIQGSWNEAAALEDTPIKPEDLPKLDPKWVRSRLAKFLDVLEPPLSNSCLLATPDKGAINSAWHALMSSVAEAGRQEIKTSQELKEALALLVNLTRSIWQTGAQSTVDTKDGLDLTQYSHIVKVMVDCISPACFAEEILVRTRDNEVQVANTPSHRHSKHYSAPESPLVVMFGMLYQGSAGGLTSKSIQKVAAANLELLVSANNQPQTKVELLARSMQIWVRSYAMECDPAKTALLWQCIAGCAVIVLQLDPIEDDGSQTVGLELRHAISIFTEGLQYGGIALVDTVLEQLYAAIAGLARSNAGISGLVVAVIEPLSKSLLACGKSVPEQTYLATVIRLLSTAHWPRSRQELDQAKKTLWGVGLAPQKTNHFDPYDHLYQVTIDALRCSYDDLSDNDRVDQTRAVVSAALAFCKQCPTPLLATVLGSVQTGFACWLLDVGRKTADIKGRSIVVTLIAHELLNLIRTMPNKDTALLKELEPLLVAFFSCPHKDVVNEVAEIWNATFGVQDELVYPTQLAGVLSARNHEVDLMLPAFFDSDQEIPRVTLQQFYEIQTAADGKDPSTLQGQVGAPSSLILRTELLLRSTRQASVEHRNASKLLPDAGKRLVKATQPKPKACLRHDDSQIAFAAIDSTIAFSSSQLTDRQRDVKARQLETAQLLSDVASTPIVQPKAVATSVVQRLDFATKSREVHDRTPERLPLTEGLMSDGLPSSPIRSSSRGLHSSQLDLGDENLESDYGQDQPSSPPRQRGEQVGAPDEEQQAHDLPGEVEVDNRNVDLGSDVPGNVEDLITGQGFADPPNTDLPSDSLLPTEQLLLEADQADTKEGSPEDTGETTVGTTFIPGGCASSSTTHQKAVEVLEADDEPTDADITRVQDSFLGATPGEETTVSQTSVASESAPGSGKKRKRSSPASHASRKRKSQSKSPLGKAISGFFRGWVGSQPEEESDIEDEIVVASSQPAASPQIPKEPKKALSPIVVIPASRVTRSERLQKVPGVSSQHGDVNDKSVRPEAPVYSSSQPLPAPTRVLKRKVSNIETSRAGAASTDVVEDTPAPTKARKTRKGRDVKLAKSALSLSSQDSNDVPSPERQSMPLLNDITLLEEPVTHKEAAVSTALSTNVLPPTAIHEPPPPVLDRLIATPRSVFKHLQSLLAMIKTPEFKITAQEHRAFDDVLFEVRGEVHEAGRRGRV</sequence>